<reference evidence="11" key="1">
    <citation type="submission" date="2025-08" db="UniProtKB">
        <authorList>
            <consortium name="Ensembl"/>
        </authorList>
    </citation>
    <scope>IDENTIFICATION</scope>
</reference>
<evidence type="ECO:0000259" key="10">
    <source>
        <dbReference type="PROSITE" id="PS50261"/>
    </source>
</evidence>
<reference evidence="11" key="2">
    <citation type="submission" date="2025-09" db="UniProtKB">
        <authorList>
            <consortium name="Ensembl"/>
        </authorList>
    </citation>
    <scope>IDENTIFICATION</scope>
</reference>
<keyword evidence="5 9" id="KW-0472">Membrane</keyword>
<organism evidence="11 12">
    <name type="scientific">Cyprinodon variegatus</name>
    <name type="common">Sheepshead minnow</name>
    <dbReference type="NCBI Taxonomy" id="28743"/>
    <lineage>
        <taxon>Eukaryota</taxon>
        <taxon>Metazoa</taxon>
        <taxon>Chordata</taxon>
        <taxon>Craniata</taxon>
        <taxon>Vertebrata</taxon>
        <taxon>Euteleostomi</taxon>
        <taxon>Actinopterygii</taxon>
        <taxon>Neopterygii</taxon>
        <taxon>Teleostei</taxon>
        <taxon>Neoteleostei</taxon>
        <taxon>Acanthomorphata</taxon>
        <taxon>Ovalentaria</taxon>
        <taxon>Atherinomorphae</taxon>
        <taxon>Cyprinodontiformes</taxon>
        <taxon>Cyprinodontidae</taxon>
        <taxon>Cyprinodon</taxon>
    </lineage>
</organism>
<dbReference type="AlphaFoldDB" id="A0A3Q2DYL7"/>
<evidence type="ECO:0000256" key="7">
    <source>
        <dbReference type="ARBA" id="ARBA00023180"/>
    </source>
</evidence>
<proteinExistence type="predicted"/>
<keyword evidence="2 9" id="KW-0812">Transmembrane</keyword>
<name>A0A3Q2DYL7_CYPVA</name>
<dbReference type="Pfam" id="PF00002">
    <property type="entry name" value="7tm_2"/>
    <property type="match status" value="2"/>
</dbReference>
<dbReference type="Ensembl" id="ENSCVAT00000005151.1">
    <property type="protein sequence ID" value="ENSCVAP00000024059.1"/>
    <property type="gene ID" value="ENSCVAG00000008212.1"/>
</dbReference>
<dbReference type="InterPro" id="IPR017983">
    <property type="entry name" value="GPCR_2_secretin-like_CS"/>
</dbReference>
<evidence type="ECO:0000313" key="11">
    <source>
        <dbReference type="Ensembl" id="ENSCVAP00000024059.1"/>
    </source>
</evidence>
<feature type="transmembrane region" description="Helical" evidence="9">
    <location>
        <begin position="181"/>
        <end position="203"/>
    </location>
</feature>
<keyword evidence="7" id="KW-0325">Glycoprotein</keyword>
<keyword evidence="6" id="KW-0675">Receptor</keyword>
<dbReference type="GO" id="GO:0001525">
    <property type="term" value="P:angiogenesis"/>
    <property type="evidence" value="ECO:0007669"/>
    <property type="project" value="TreeGrafter"/>
</dbReference>
<feature type="transmembrane region" description="Helical" evidence="9">
    <location>
        <begin position="149"/>
        <end position="169"/>
    </location>
</feature>
<evidence type="ECO:0000256" key="8">
    <source>
        <dbReference type="ARBA" id="ARBA00023224"/>
    </source>
</evidence>
<dbReference type="PROSITE" id="PS00650">
    <property type="entry name" value="G_PROTEIN_RECEP_F2_2"/>
    <property type="match status" value="1"/>
</dbReference>
<evidence type="ECO:0000256" key="2">
    <source>
        <dbReference type="ARBA" id="ARBA00022692"/>
    </source>
</evidence>
<keyword evidence="12" id="KW-1185">Reference proteome</keyword>
<dbReference type="Gene3D" id="1.20.1070.10">
    <property type="entry name" value="Rhodopsin 7-helix transmembrane proteins"/>
    <property type="match status" value="2"/>
</dbReference>
<dbReference type="PANTHER" id="PTHR45620">
    <property type="entry name" value="PDF RECEPTOR-LIKE PROTEIN-RELATED"/>
    <property type="match status" value="1"/>
</dbReference>
<comment type="subcellular location">
    <subcellularLocation>
        <location evidence="1">Membrane</location>
        <topology evidence="1">Multi-pass membrane protein</topology>
    </subcellularLocation>
</comment>
<evidence type="ECO:0000256" key="1">
    <source>
        <dbReference type="ARBA" id="ARBA00004141"/>
    </source>
</evidence>
<dbReference type="InterPro" id="IPR036445">
    <property type="entry name" value="GPCR_2_extracell_dom_sf"/>
</dbReference>
<dbReference type="GO" id="GO:0001605">
    <property type="term" value="F:adrenomedullin receptor activity"/>
    <property type="evidence" value="ECO:0007669"/>
    <property type="project" value="TreeGrafter"/>
</dbReference>
<dbReference type="GO" id="GO:0007166">
    <property type="term" value="P:cell surface receptor signaling pathway"/>
    <property type="evidence" value="ECO:0007669"/>
    <property type="project" value="InterPro"/>
</dbReference>
<dbReference type="GO" id="GO:0001635">
    <property type="term" value="F:calcitonin gene-related peptide receptor activity"/>
    <property type="evidence" value="ECO:0007669"/>
    <property type="project" value="TreeGrafter"/>
</dbReference>
<dbReference type="GeneTree" id="ENSGT00940000165235"/>
<feature type="transmembrane region" description="Helical" evidence="9">
    <location>
        <begin position="215"/>
        <end position="238"/>
    </location>
</feature>
<evidence type="ECO:0000256" key="5">
    <source>
        <dbReference type="ARBA" id="ARBA00023136"/>
    </source>
</evidence>
<feature type="domain" description="G-protein coupled receptors family 2 profile 2" evidence="10">
    <location>
        <begin position="77"/>
        <end position="239"/>
    </location>
</feature>
<dbReference type="InterPro" id="IPR050332">
    <property type="entry name" value="GPCR_2"/>
</dbReference>
<dbReference type="InterPro" id="IPR017981">
    <property type="entry name" value="GPCR_2-like_7TM"/>
</dbReference>
<dbReference type="PROSITE" id="PS50261">
    <property type="entry name" value="G_PROTEIN_RECEP_F2_4"/>
    <property type="match status" value="1"/>
</dbReference>
<dbReference type="OMA" id="CWVSSAT"/>
<dbReference type="GO" id="GO:0005886">
    <property type="term" value="C:plasma membrane"/>
    <property type="evidence" value="ECO:0007669"/>
    <property type="project" value="TreeGrafter"/>
</dbReference>
<keyword evidence="8" id="KW-0807">Transducer</keyword>
<keyword evidence="3 9" id="KW-1133">Transmembrane helix</keyword>
<dbReference type="GO" id="GO:0007189">
    <property type="term" value="P:adenylate cyclase-activating G protein-coupled receptor signaling pathway"/>
    <property type="evidence" value="ECO:0007669"/>
    <property type="project" value="TreeGrafter"/>
</dbReference>
<protein>
    <submittedName>
        <fullName evidence="11">Calcitonin gene-related peptide type 1 receptor-like</fullName>
    </submittedName>
</protein>
<dbReference type="PANTHER" id="PTHR45620:SF21">
    <property type="entry name" value="CALCITONIN GENE-RELATED PEPTIDE TYPE 1 RECEPTOR"/>
    <property type="match status" value="1"/>
</dbReference>
<evidence type="ECO:0000256" key="4">
    <source>
        <dbReference type="ARBA" id="ARBA00023040"/>
    </source>
</evidence>
<evidence type="ECO:0000256" key="6">
    <source>
        <dbReference type="ARBA" id="ARBA00023170"/>
    </source>
</evidence>
<dbReference type="InterPro" id="IPR000832">
    <property type="entry name" value="GPCR_2_secretin-like"/>
</dbReference>
<evidence type="ECO:0000256" key="9">
    <source>
        <dbReference type="SAM" id="Phobius"/>
    </source>
</evidence>
<sequence>MYVASKFEAHTAIIRLLSTITAFFYGRLDAPRTMAEKVCTNTGEWGRHPESNRTWTDFNSCQFNNTDRTPATMTHFYLTMIGHGLSLISLLISLGIFFYFKTLSCERITLHKNLFLSFVLNSVITVTWLCEVRKDSLSNQVHGFPLWKIYNLFTVNFFFLLNIIRVIITKLRVTHQAESSLYMRAVRATLILIPLLGIQYVLLGYKPLDPWIIEIYLYIMNIAMHYQGLLVSTIFCFFNGEVQTVLRRQWNLLRMQSAGTFANRSAYYVASSLTEVHRCYSIESHTDHINGKSCSDIFRSESPYV</sequence>
<dbReference type="Gene3D" id="4.10.1240.10">
    <property type="entry name" value="GPCR, family 2, extracellular hormone receptor domain"/>
    <property type="match status" value="1"/>
</dbReference>
<dbReference type="PRINTS" id="PR00249">
    <property type="entry name" value="GPCRSECRETIN"/>
</dbReference>
<accession>A0A3Q2DYL7</accession>
<dbReference type="Proteomes" id="UP000265020">
    <property type="component" value="Unassembled WGS sequence"/>
</dbReference>
<evidence type="ECO:0000256" key="3">
    <source>
        <dbReference type="ARBA" id="ARBA00022989"/>
    </source>
</evidence>
<feature type="transmembrane region" description="Helical" evidence="9">
    <location>
        <begin position="76"/>
        <end position="100"/>
    </location>
</feature>
<feature type="transmembrane region" description="Helical" evidence="9">
    <location>
        <begin position="112"/>
        <end position="129"/>
    </location>
</feature>
<evidence type="ECO:0000313" key="12">
    <source>
        <dbReference type="Proteomes" id="UP000265020"/>
    </source>
</evidence>
<keyword evidence="4" id="KW-0297">G-protein coupled receptor</keyword>